<keyword evidence="2" id="KW-1185">Reference proteome</keyword>
<accession>A0A1M5FB92</accession>
<reference evidence="1 2" key="1">
    <citation type="submission" date="2016-11" db="EMBL/GenBank/DDBJ databases">
        <authorList>
            <person name="Jaros S."/>
            <person name="Januszkiewicz K."/>
            <person name="Wedrychowicz H."/>
        </authorList>
    </citation>
    <scope>NUCLEOTIDE SEQUENCE [LARGE SCALE GENOMIC DNA]</scope>
    <source>
        <strain evidence="1 2">DSM 18119</strain>
    </source>
</reference>
<evidence type="ECO:0000313" key="2">
    <source>
        <dbReference type="Proteomes" id="UP000184048"/>
    </source>
</evidence>
<dbReference type="AlphaFoldDB" id="A0A1M5FB92"/>
<evidence type="ECO:0000313" key="1">
    <source>
        <dbReference type="EMBL" id="SHF88880.1"/>
    </source>
</evidence>
<organism evidence="1 2">
    <name type="scientific">Flavisolibacter ginsengisoli DSM 18119</name>
    <dbReference type="NCBI Taxonomy" id="1121884"/>
    <lineage>
        <taxon>Bacteria</taxon>
        <taxon>Pseudomonadati</taxon>
        <taxon>Bacteroidota</taxon>
        <taxon>Chitinophagia</taxon>
        <taxon>Chitinophagales</taxon>
        <taxon>Chitinophagaceae</taxon>
        <taxon>Flavisolibacter</taxon>
    </lineage>
</organism>
<dbReference type="Proteomes" id="UP000184048">
    <property type="component" value="Unassembled WGS sequence"/>
</dbReference>
<dbReference type="EMBL" id="FQUU01000022">
    <property type="protein sequence ID" value="SHF88880.1"/>
    <property type="molecule type" value="Genomic_DNA"/>
</dbReference>
<sequence>MGFSLFANFREYLLKLINFATLYEIYRRISIGCFDGELWRF</sequence>
<proteinExistence type="predicted"/>
<protein>
    <submittedName>
        <fullName evidence="1">Uncharacterized protein</fullName>
    </submittedName>
</protein>
<dbReference type="STRING" id="1121884.SAMN02745131_03776"/>
<gene>
    <name evidence="1" type="ORF">SAMN02745131_03776</name>
</gene>
<name>A0A1M5FB92_9BACT</name>